<dbReference type="RefSeq" id="WP_216633493.1">
    <property type="nucleotide sequence ID" value="NZ_JAHLQN010000001.1"/>
</dbReference>
<feature type="domain" description="HPt" evidence="1">
    <location>
        <begin position="40"/>
        <end position="109"/>
    </location>
</feature>
<dbReference type="InterPro" id="IPR008207">
    <property type="entry name" value="Sig_transdc_His_kin_Hpt_dom"/>
</dbReference>
<organism evidence="2 3">
    <name type="scientific">Dysosmobacter acutus</name>
    <dbReference type="NCBI Taxonomy" id="2841504"/>
    <lineage>
        <taxon>Bacteria</taxon>
        <taxon>Bacillati</taxon>
        <taxon>Bacillota</taxon>
        <taxon>Clostridia</taxon>
        <taxon>Eubacteriales</taxon>
        <taxon>Oscillospiraceae</taxon>
        <taxon>Dysosmobacter</taxon>
    </lineage>
</organism>
<dbReference type="EMBL" id="JAHLQN010000001">
    <property type="protein sequence ID" value="MBU5628224.1"/>
    <property type="molecule type" value="Genomic_DNA"/>
</dbReference>
<dbReference type="Proteomes" id="UP000787672">
    <property type="component" value="Unassembled WGS sequence"/>
</dbReference>
<comment type="caution">
    <text evidence="2">The sequence shown here is derived from an EMBL/GenBank/DDBJ whole genome shotgun (WGS) entry which is preliminary data.</text>
</comment>
<reference evidence="2 3" key="1">
    <citation type="submission" date="2021-06" db="EMBL/GenBank/DDBJ databases">
        <authorList>
            <person name="Sun Q."/>
            <person name="Li D."/>
        </authorList>
    </citation>
    <scope>NUCLEOTIDE SEQUENCE [LARGE SCALE GENOMIC DNA]</scope>
    <source>
        <strain evidence="2 3">MSJ-2</strain>
    </source>
</reference>
<keyword evidence="3" id="KW-1185">Reference proteome</keyword>
<evidence type="ECO:0000313" key="3">
    <source>
        <dbReference type="Proteomes" id="UP000787672"/>
    </source>
</evidence>
<sequence length="123" mass="13633">MTVREAYETLGGNYEDMRYRVDEKMILRLVGMLLRDPNHAALRVALEQRDYETAFRGAHTIKGVALNMSLTPLAEKAGALTEALRGRRDNPGIGPAFAEFEQAYQDMQAVFSQLLVSSGGNAQ</sequence>
<protein>
    <submittedName>
        <fullName evidence="2">Hpt domain-containing protein</fullName>
    </submittedName>
</protein>
<accession>A0ABS6FFW6</accession>
<evidence type="ECO:0000313" key="2">
    <source>
        <dbReference type="EMBL" id="MBU5628224.1"/>
    </source>
</evidence>
<dbReference type="Pfam" id="PF01627">
    <property type="entry name" value="Hpt"/>
    <property type="match status" value="1"/>
</dbReference>
<gene>
    <name evidence="2" type="ORF">KQI82_15035</name>
</gene>
<name>A0ABS6FFW6_9FIRM</name>
<evidence type="ECO:0000259" key="1">
    <source>
        <dbReference type="Pfam" id="PF01627"/>
    </source>
</evidence>
<proteinExistence type="predicted"/>